<dbReference type="InterPro" id="IPR021517">
    <property type="entry name" value="DUF3180"/>
</dbReference>
<feature type="transmembrane region" description="Helical" evidence="1">
    <location>
        <begin position="121"/>
        <end position="141"/>
    </location>
</feature>
<feature type="transmembrane region" description="Helical" evidence="1">
    <location>
        <begin position="12"/>
        <end position="31"/>
    </location>
</feature>
<reference evidence="2 3" key="1">
    <citation type="submission" date="2019-06" db="EMBL/GenBank/DDBJ databases">
        <title>Sequencing the genomes of 1000 actinobacteria strains.</title>
        <authorList>
            <person name="Klenk H.-P."/>
        </authorList>
    </citation>
    <scope>NUCLEOTIDE SEQUENCE [LARGE SCALE GENOMIC DNA]</scope>
    <source>
        <strain evidence="2 3">DSM 18082</strain>
    </source>
</reference>
<dbReference type="Pfam" id="PF11377">
    <property type="entry name" value="DUF3180"/>
    <property type="match status" value="1"/>
</dbReference>
<sequence length="163" mass="17310">MVKDGRGVTVRLVLAVVVVVAAVSWAVLRWWEGAGHGLPGASWGSAVLLAFMAVGIYVAGLPVRRWQQGKATRELSMVRALRTLVLAQAAALTGAMVTGWYAALVLLRLPDVDVASVRADAVHALVLLLAGVLLTVAGMAAQRMCRVDDDRSDREDDDADAPR</sequence>
<keyword evidence="1" id="KW-1133">Transmembrane helix</keyword>
<organism evidence="2 3">
    <name type="scientific">Oryzihumus leptocrescens</name>
    <dbReference type="NCBI Taxonomy" id="297536"/>
    <lineage>
        <taxon>Bacteria</taxon>
        <taxon>Bacillati</taxon>
        <taxon>Actinomycetota</taxon>
        <taxon>Actinomycetes</taxon>
        <taxon>Micrococcales</taxon>
        <taxon>Intrasporangiaceae</taxon>
        <taxon>Oryzihumus</taxon>
    </lineage>
</organism>
<evidence type="ECO:0000313" key="2">
    <source>
        <dbReference type="EMBL" id="TQL58723.1"/>
    </source>
</evidence>
<gene>
    <name evidence="2" type="ORF">FB474_0057</name>
</gene>
<accession>A0A542ZEF7</accession>
<evidence type="ECO:0000313" key="3">
    <source>
        <dbReference type="Proteomes" id="UP000319514"/>
    </source>
</evidence>
<keyword evidence="3" id="KW-1185">Reference proteome</keyword>
<dbReference type="AlphaFoldDB" id="A0A542ZEF7"/>
<feature type="transmembrane region" description="Helical" evidence="1">
    <location>
        <begin position="84"/>
        <end position="109"/>
    </location>
</feature>
<feature type="transmembrane region" description="Helical" evidence="1">
    <location>
        <begin position="43"/>
        <end position="63"/>
    </location>
</feature>
<proteinExistence type="predicted"/>
<dbReference type="EMBL" id="VFOQ01000001">
    <property type="protein sequence ID" value="TQL58723.1"/>
    <property type="molecule type" value="Genomic_DNA"/>
</dbReference>
<protein>
    <submittedName>
        <fullName evidence="2">Uncharacterized protein DUF3180</fullName>
    </submittedName>
</protein>
<dbReference type="Proteomes" id="UP000319514">
    <property type="component" value="Unassembled WGS sequence"/>
</dbReference>
<name>A0A542ZEF7_9MICO</name>
<keyword evidence="1" id="KW-0472">Membrane</keyword>
<evidence type="ECO:0000256" key="1">
    <source>
        <dbReference type="SAM" id="Phobius"/>
    </source>
</evidence>
<dbReference type="RefSeq" id="WP_185745962.1">
    <property type="nucleotide sequence ID" value="NZ_BAAAKX010000006.1"/>
</dbReference>
<comment type="caution">
    <text evidence="2">The sequence shown here is derived from an EMBL/GenBank/DDBJ whole genome shotgun (WGS) entry which is preliminary data.</text>
</comment>
<keyword evidence="1" id="KW-0812">Transmembrane</keyword>